<protein>
    <submittedName>
        <fullName evidence="1">Uncharacterized protein</fullName>
    </submittedName>
</protein>
<sequence>MWTPQQKVQCVLWLSEEKSVTRVQRRVRRTWIGGSEDEDPLPNWPNQYLDFLERFDDVVAINCSRCVSNASWQEEIGKSGYETDQLERSNLITCNKTPAYYQEPKAKLVKRYGDTPGMCGNLTNHRTLSVLVHSRDFIPNRFEVPKIGFRIEDLRSRTEILG</sequence>
<dbReference type="Proteomes" id="UP001148838">
    <property type="component" value="Unassembled WGS sequence"/>
</dbReference>
<keyword evidence="2" id="KW-1185">Reference proteome</keyword>
<dbReference type="EMBL" id="JAJSOF020000013">
    <property type="protein sequence ID" value="KAJ4443123.1"/>
    <property type="molecule type" value="Genomic_DNA"/>
</dbReference>
<accession>A0ABQ8TA49</accession>
<reference evidence="1 2" key="1">
    <citation type="journal article" date="2022" name="Allergy">
        <title>Genome assembly and annotation of Periplaneta americana reveal a comprehensive cockroach allergen profile.</title>
        <authorList>
            <person name="Wang L."/>
            <person name="Xiong Q."/>
            <person name="Saelim N."/>
            <person name="Wang L."/>
            <person name="Nong W."/>
            <person name="Wan A.T."/>
            <person name="Shi M."/>
            <person name="Liu X."/>
            <person name="Cao Q."/>
            <person name="Hui J.H.L."/>
            <person name="Sookrung N."/>
            <person name="Leung T.F."/>
            <person name="Tungtrongchitr A."/>
            <person name="Tsui S.K.W."/>
        </authorList>
    </citation>
    <scope>NUCLEOTIDE SEQUENCE [LARGE SCALE GENOMIC DNA]</scope>
    <source>
        <strain evidence="1">PWHHKU_190912</strain>
    </source>
</reference>
<proteinExistence type="predicted"/>
<name>A0ABQ8TA49_PERAM</name>
<organism evidence="1 2">
    <name type="scientific">Periplaneta americana</name>
    <name type="common">American cockroach</name>
    <name type="synonym">Blatta americana</name>
    <dbReference type="NCBI Taxonomy" id="6978"/>
    <lineage>
        <taxon>Eukaryota</taxon>
        <taxon>Metazoa</taxon>
        <taxon>Ecdysozoa</taxon>
        <taxon>Arthropoda</taxon>
        <taxon>Hexapoda</taxon>
        <taxon>Insecta</taxon>
        <taxon>Pterygota</taxon>
        <taxon>Neoptera</taxon>
        <taxon>Polyneoptera</taxon>
        <taxon>Dictyoptera</taxon>
        <taxon>Blattodea</taxon>
        <taxon>Blattoidea</taxon>
        <taxon>Blattidae</taxon>
        <taxon>Blattinae</taxon>
        <taxon>Periplaneta</taxon>
    </lineage>
</organism>
<gene>
    <name evidence="1" type="ORF">ANN_04773</name>
</gene>
<evidence type="ECO:0000313" key="1">
    <source>
        <dbReference type="EMBL" id="KAJ4443123.1"/>
    </source>
</evidence>
<comment type="caution">
    <text evidence="1">The sequence shown here is derived from an EMBL/GenBank/DDBJ whole genome shotgun (WGS) entry which is preliminary data.</text>
</comment>
<evidence type="ECO:0000313" key="2">
    <source>
        <dbReference type="Proteomes" id="UP001148838"/>
    </source>
</evidence>